<dbReference type="NCBIfam" id="NF006612">
    <property type="entry name" value="PRK09174.1"/>
    <property type="match status" value="1"/>
</dbReference>
<evidence type="ECO:0000256" key="5">
    <source>
        <dbReference type="ARBA" id="ARBA00022547"/>
    </source>
</evidence>
<evidence type="ECO:0000256" key="3">
    <source>
        <dbReference type="ARBA" id="ARBA00022448"/>
    </source>
</evidence>
<organism evidence="19 20">
    <name type="scientific">Pseudohoeflea coraliihabitans</name>
    <dbReference type="NCBI Taxonomy" id="2860393"/>
    <lineage>
        <taxon>Bacteria</taxon>
        <taxon>Pseudomonadati</taxon>
        <taxon>Pseudomonadota</taxon>
        <taxon>Alphaproteobacteria</taxon>
        <taxon>Hyphomicrobiales</taxon>
        <taxon>Rhizobiaceae</taxon>
        <taxon>Pseudohoeflea</taxon>
    </lineage>
</organism>
<keyword evidence="8 15" id="KW-1133">Transmembrane helix</keyword>
<keyword evidence="10 15" id="KW-0472">Membrane</keyword>
<evidence type="ECO:0000256" key="14">
    <source>
        <dbReference type="ARBA" id="ARBA00025830"/>
    </source>
</evidence>
<keyword evidence="11 15" id="KW-0066">ATP synthesis</keyword>
<keyword evidence="6 15" id="KW-0812">Transmembrane</keyword>
<dbReference type="InterPro" id="IPR002146">
    <property type="entry name" value="ATP_synth_b/b'su_bac/chlpt"/>
</dbReference>
<comment type="caution">
    <text evidence="19">The sequence shown here is derived from an EMBL/GenBank/DDBJ whole genome shotgun (WGS) entry which is preliminary data.</text>
</comment>
<evidence type="ECO:0000256" key="8">
    <source>
        <dbReference type="ARBA" id="ARBA00022989"/>
    </source>
</evidence>
<feature type="transmembrane region" description="Helical" evidence="15">
    <location>
        <begin position="53"/>
        <end position="71"/>
    </location>
</feature>
<keyword evidence="3 15" id="KW-0813">Transport</keyword>
<comment type="similarity">
    <text evidence="2 15 16">Belongs to the ATPase B chain family.</text>
</comment>
<keyword evidence="4 15" id="KW-1003">Cell membrane</keyword>
<dbReference type="Pfam" id="PF00430">
    <property type="entry name" value="ATP-synt_B"/>
    <property type="match status" value="1"/>
</dbReference>
<evidence type="ECO:0000313" key="20">
    <source>
        <dbReference type="Proteomes" id="UP001430804"/>
    </source>
</evidence>
<keyword evidence="9 15" id="KW-0406">Ion transport</keyword>
<comment type="subunit">
    <text evidence="14 15">F-type ATPases have 2 components, F(1) - the catalytic core - and F(0) - the membrane proton channel. F(1) has five subunits: alpha(3), beta(3), gamma(1), delta(1), epsilon(1). F(0) has three main subunits: a(1), b(2) and c(10-14). The alpha and beta chains form an alternating ring which encloses part of the gamma chain. F(1) is attached to F(0) by a central stalk formed by the gamma and epsilon chains, while a peripheral stalk is formed by the delta and b chains.</text>
</comment>
<keyword evidence="17" id="KW-0175">Coiled coil</keyword>
<accession>A0ABS6WLY1</accession>
<reference evidence="19" key="1">
    <citation type="submission" date="2021-07" db="EMBL/GenBank/DDBJ databases">
        <title>Pseudohoeflea marina sp. nov. a polyhydroxyalcanoate-producing bacterium.</title>
        <authorList>
            <person name="Zheng W."/>
            <person name="Yu S."/>
            <person name="Huang Y."/>
        </authorList>
    </citation>
    <scope>NUCLEOTIDE SEQUENCE</scope>
    <source>
        <strain evidence="19">DP4N28-3</strain>
    </source>
</reference>
<proteinExistence type="inferred from homology"/>
<comment type="function">
    <text evidence="12 15">F(1)F(0) ATP synthase produces ATP from ADP in the presence of a proton or sodium gradient. F-type ATPases consist of two structural domains, F(1) containing the extramembraneous catalytic core and F(0) containing the membrane proton channel, linked together by a central stalk and a peripheral stalk. During catalysis, ATP synthesis in the catalytic domain of F(1) is coupled via a rotary mechanism of the central stalk subunits to proton translocation.</text>
</comment>
<evidence type="ECO:0000256" key="15">
    <source>
        <dbReference type="HAMAP-Rule" id="MF_01398"/>
    </source>
</evidence>
<evidence type="ECO:0000256" key="12">
    <source>
        <dbReference type="ARBA" id="ARBA00025198"/>
    </source>
</evidence>
<name>A0ABS6WLY1_9HYPH</name>
<evidence type="ECO:0000256" key="13">
    <source>
        <dbReference type="ARBA" id="ARBA00025614"/>
    </source>
</evidence>
<evidence type="ECO:0000256" key="16">
    <source>
        <dbReference type="RuleBase" id="RU003848"/>
    </source>
</evidence>
<evidence type="ECO:0000256" key="6">
    <source>
        <dbReference type="ARBA" id="ARBA00022692"/>
    </source>
</evidence>
<dbReference type="Proteomes" id="UP001430804">
    <property type="component" value="Unassembled WGS sequence"/>
</dbReference>
<dbReference type="PANTHER" id="PTHR33445">
    <property type="entry name" value="ATP SYNTHASE SUBUNIT B', CHLOROPLASTIC"/>
    <property type="match status" value="1"/>
</dbReference>
<comment type="function">
    <text evidence="13">Component of the F(0) channel, it forms part of the peripheral stalk, linking F(1) to F(0). The b'-subunit is a diverged and duplicated form of b found in plants and photosynthetic bacteria.</text>
</comment>
<dbReference type="CDD" id="cd06503">
    <property type="entry name" value="ATP-synt_Fo_b"/>
    <property type="match status" value="1"/>
</dbReference>
<evidence type="ECO:0000256" key="17">
    <source>
        <dbReference type="SAM" id="Coils"/>
    </source>
</evidence>
<evidence type="ECO:0000256" key="10">
    <source>
        <dbReference type="ARBA" id="ARBA00023136"/>
    </source>
</evidence>
<evidence type="ECO:0000256" key="1">
    <source>
        <dbReference type="ARBA" id="ARBA00004377"/>
    </source>
</evidence>
<feature type="coiled-coil region" evidence="17">
    <location>
        <begin position="94"/>
        <end position="128"/>
    </location>
</feature>
<evidence type="ECO:0000256" key="11">
    <source>
        <dbReference type="ARBA" id="ARBA00023310"/>
    </source>
</evidence>
<dbReference type="InterPro" id="IPR050059">
    <property type="entry name" value="ATP_synthase_B_chain"/>
</dbReference>
<evidence type="ECO:0000256" key="2">
    <source>
        <dbReference type="ARBA" id="ARBA00005513"/>
    </source>
</evidence>
<dbReference type="HAMAP" id="MF_01398">
    <property type="entry name" value="ATP_synth_b_bprime"/>
    <property type="match status" value="1"/>
</dbReference>
<feature type="region of interest" description="Disordered" evidence="18">
    <location>
        <begin position="1"/>
        <end position="25"/>
    </location>
</feature>
<dbReference type="EMBL" id="JAHWQX010000002">
    <property type="protein sequence ID" value="MBW3096979.1"/>
    <property type="molecule type" value="Genomic_DNA"/>
</dbReference>
<keyword evidence="20" id="KW-1185">Reference proteome</keyword>
<comment type="subcellular location">
    <subcellularLocation>
        <location evidence="1">Cell inner membrane</location>
        <topology evidence="1">Single-pass membrane protein</topology>
    </subcellularLocation>
    <subcellularLocation>
        <location evidence="15">Cell membrane</location>
        <topology evidence="15">Single-pass membrane protein</topology>
    </subcellularLocation>
</comment>
<evidence type="ECO:0000256" key="4">
    <source>
        <dbReference type="ARBA" id="ARBA00022475"/>
    </source>
</evidence>
<sequence>MFVTPAFAQQSSDGALPDPVDTTPAAGEVQTETGVADHGEAHGAFPPFDSSTFASQILWLAITFGLFYLFMNRVIVPRIGGILEHRRDRIAQDLGEANRLKEEADNAIAAYEQELATARNRAAEIAQAARDKAKAAADAERTKVEGELAARMAEAETHISAIKGEALGEVDAIATDVVSELVEHLLGGKVTKAQAAAAVRDAQAK</sequence>
<gene>
    <name evidence="15" type="primary">atpF</name>
    <name evidence="19" type="ORF">KY465_06780</name>
</gene>
<dbReference type="RefSeq" id="WP_219200935.1">
    <property type="nucleotide sequence ID" value="NZ_JAHWQX010000002.1"/>
</dbReference>
<evidence type="ECO:0000256" key="9">
    <source>
        <dbReference type="ARBA" id="ARBA00023065"/>
    </source>
</evidence>
<evidence type="ECO:0000256" key="18">
    <source>
        <dbReference type="SAM" id="MobiDB-lite"/>
    </source>
</evidence>
<keyword evidence="5 15" id="KW-0138">CF(0)</keyword>
<protein>
    <recommendedName>
        <fullName evidence="15">ATP synthase subunit b</fullName>
    </recommendedName>
    <alternativeName>
        <fullName evidence="15">ATP synthase F(0) sector subunit b</fullName>
    </alternativeName>
    <alternativeName>
        <fullName evidence="15">ATPase subunit I</fullName>
    </alternativeName>
    <alternativeName>
        <fullName evidence="15">F-type ATPase subunit b</fullName>
        <shortName evidence="15">F-ATPase subunit b</shortName>
    </alternativeName>
</protein>
<evidence type="ECO:0000256" key="7">
    <source>
        <dbReference type="ARBA" id="ARBA00022781"/>
    </source>
</evidence>
<evidence type="ECO:0000313" key="19">
    <source>
        <dbReference type="EMBL" id="MBW3096979.1"/>
    </source>
</evidence>
<keyword evidence="7 15" id="KW-0375">Hydrogen ion transport</keyword>
<dbReference type="PANTHER" id="PTHR33445:SF1">
    <property type="entry name" value="ATP SYNTHASE SUBUNIT B"/>
    <property type="match status" value="1"/>
</dbReference>